<keyword evidence="2" id="KW-0472">Membrane</keyword>
<evidence type="ECO:0000313" key="6">
    <source>
        <dbReference type="EMBL" id="CAF3614526.1"/>
    </source>
</evidence>
<evidence type="ECO:0000313" key="7">
    <source>
        <dbReference type="EMBL" id="CAF3940500.1"/>
    </source>
</evidence>
<dbReference type="Proteomes" id="UP000681722">
    <property type="component" value="Unassembled WGS sequence"/>
</dbReference>
<proteinExistence type="predicted"/>
<dbReference type="PROSITE" id="PS51186">
    <property type="entry name" value="GNAT"/>
    <property type="match status" value="1"/>
</dbReference>
<dbReference type="EMBL" id="CAJNOK010001790">
    <property type="protein sequence ID" value="CAF0830028.1"/>
    <property type="molecule type" value="Genomic_DNA"/>
</dbReference>
<reference evidence="5" key="1">
    <citation type="submission" date="2021-02" db="EMBL/GenBank/DDBJ databases">
        <authorList>
            <person name="Nowell W R."/>
        </authorList>
    </citation>
    <scope>NUCLEOTIDE SEQUENCE</scope>
</reference>
<comment type="caution">
    <text evidence="5">The sequence shown here is derived from an EMBL/GenBank/DDBJ whole genome shotgun (WGS) entry which is preliminary data.</text>
</comment>
<dbReference type="Gene3D" id="3.40.630.30">
    <property type="match status" value="1"/>
</dbReference>
<dbReference type="CDD" id="cd04301">
    <property type="entry name" value="NAT_SF"/>
    <property type="match status" value="1"/>
</dbReference>
<protein>
    <recommendedName>
        <fullName evidence="3">N-acetyltransferase domain-containing protein</fullName>
    </recommendedName>
</protein>
<organism evidence="5 8">
    <name type="scientific">Didymodactylos carnosus</name>
    <dbReference type="NCBI Taxonomy" id="1234261"/>
    <lineage>
        <taxon>Eukaryota</taxon>
        <taxon>Metazoa</taxon>
        <taxon>Spiralia</taxon>
        <taxon>Gnathifera</taxon>
        <taxon>Rotifera</taxon>
        <taxon>Eurotatoria</taxon>
        <taxon>Bdelloidea</taxon>
        <taxon>Philodinida</taxon>
        <taxon>Philodinidae</taxon>
        <taxon>Didymodactylos</taxon>
    </lineage>
</organism>
<keyword evidence="1" id="KW-0808">Transferase</keyword>
<accession>A0A814ULN3</accession>
<feature type="transmembrane region" description="Helical" evidence="2">
    <location>
        <begin position="65"/>
        <end position="81"/>
    </location>
</feature>
<dbReference type="InterPro" id="IPR050769">
    <property type="entry name" value="NAT_camello-type"/>
</dbReference>
<gene>
    <name evidence="5" type="ORF">GPM918_LOCUS22465</name>
    <name evidence="4" type="ORF">OVA965_LOCUS6095</name>
    <name evidence="7" type="ORF">SRO942_LOCUS22463</name>
    <name evidence="6" type="ORF">TMI583_LOCUS6091</name>
</gene>
<dbReference type="Pfam" id="PF00583">
    <property type="entry name" value="Acetyltransf_1"/>
    <property type="match status" value="1"/>
</dbReference>
<dbReference type="EMBL" id="CAJOBC010007710">
    <property type="protein sequence ID" value="CAF3940500.1"/>
    <property type="molecule type" value="Genomic_DNA"/>
</dbReference>
<evidence type="ECO:0000313" key="8">
    <source>
        <dbReference type="Proteomes" id="UP000663829"/>
    </source>
</evidence>
<keyword evidence="2" id="KW-0812">Transmembrane</keyword>
<evidence type="ECO:0000313" key="4">
    <source>
        <dbReference type="EMBL" id="CAF0830028.1"/>
    </source>
</evidence>
<feature type="transmembrane region" description="Helical" evidence="2">
    <location>
        <begin position="42"/>
        <end position="59"/>
    </location>
</feature>
<evidence type="ECO:0000256" key="1">
    <source>
        <dbReference type="ARBA" id="ARBA00022679"/>
    </source>
</evidence>
<dbReference type="Proteomes" id="UP000677228">
    <property type="component" value="Unassembled WGS sequence"/>
</dbReference>
<dbReference type="Proteomes" id="UP000682733">
    <property type="component" value="Unassembled WGS sequence"/>
</dbReference>
<keyword evidence="2" id="KW-1133">Transmembrane helix</keyword>
<name>A0A814ULN3_9BILA</name>
<dbReference type="InterPro" id="IPR016181">
    <property type="entry name" value="Acyl_CoA_acyltransferase"/>
</dbReference>
<sequence>MPTDELITIRPFEPGDEQVCKWLFVKGIEYVRWPTFKQVLKSYTALAVDTLVLLILLIWPNLLMFILPFVCLLLLALWLLIKREVYEYCQHSIDSDLANIQQFYMNTKDRRSHYWVAILNNSSRTIDGLRSGDIVGMIALEYKDNDNGELRRMSVHPQLRRLRVGMKLIGVLLDWAKAKGYKRIYLQTTIMQKPAIAMYRNAGFKYCQNGSRYDWKSNIAFFMFEKTIE</sequence>
<keyword evidence="8" id="KW-1185">Reference proteome</keyword>
<dbReference type="InterPro" id="IPR000182">
    <property type="entry name" value="GNAT_dom"/>
</dbReference>
<dbReference type="GO" id="GO:0008080">
    <property type="term" value="F:N-acetyltransferase activity"/>
    <property type="evidence" value="ECO:0007669"/>
    <property type="project" value="InterPro"/>
</dbReference>
<feature type="domain" description="N-acetyltransferase" evidence="3">
    <location>
        <begin position="80"/>
        <end position="229"/>
    </location>
</feature>
<dbReference type="PANTHER" id="PTHR13947">
    <property type="entry name" value="GNAT FAMILY N-ACETYLTRANSFERASE"/>
    <property type="match status" value="1"/>
</dbReference>
<dbReference type="AlphaFoldDB" id="A0A814ULN3"/>
<dbReference type="SUPFAM" id="SSF55729">
    <property type="entry name" value="Acyl-CoA N-acyltransferases (Nat)"/>
    <property type="match status" value="1"/>
</dbReference>
<evidence type="ECO:0000256" key="2">
    <source>
        <dbReference type="SAM" id="Phobius"/>
    </source>
</evidence>
<dbReference type="EMBL" id="CAJOBA010001790">
    <property type="protein sequence ID" value="CAF3614526.1"/>
    <property type="molecule type" value="Genomic_DNA"/>
</dbReference>
<evidence type="ECO:0000313" key="5">
    <source>
        <dbReference type="EMBL" id="CAF1176470.1"/>
    </source>
</evidence>
<evidence type="ECO:0000259" key="3">
    <source>
        <dbReference type="PROSITE" id="PS51186"/>
    </source>
</evidence>
<dbReference type="OrthoDB" id="41532at2759"/>
<dbReference type="Proteomes" id="UP000663829">
    <property type="component" value="Unassembled WGS sequence"/>
</dbReference>
<dbReference type="PANTHER" id="PTHR13947:SF37">
    <property type="entry name" value="LD18367P"/>
    <property type="match status" value="1"/>
</dbReference>
<dbReference type="EMBL" id="CAJNOQ010007710">
    <property type="protein sequence ID" value="CAF1176470.1"/>
    <property type="molecule type" value="Genomic_DNA"/>
</dbReference>